<dbReference type="OrthoDB" id="76224at2759"/>
<feature type="compositionally biased region" description="Low complexity" evidence="1">
    <location>
        <begin position="52"/>
        <end position="76"/>
    </location>
</feature>
<evidence type="ECO:0000313" key="2">
    <source>
        <dbReference type="EMBL" id="RSH80922.1"/>
    </source>
</evidence>
<protein>
    <submittedName>
        <fullName evidence="2">Uncharacterized protein</fullName>
    </submittedName>
</protein>
<dbReference type="GeneID" id="39592894"/>
<dbReference type="Pfam" id="PF08208">
    <property type="entry name" value="RNA_polI_A34"/>
    <property type="match status" value="1"/>
</dbReference>
<feature type="compositionally biased region" description="Acidic residues" evidence="1">
    <location>
        <begin position="38"/>
        <end position="51"/>
    </location>
</feature>
<feature type="region of interest" description="Disordered" evidence="1">
    <location>
        <begin position="256"/>
        <end position="303"/>
    </location>
</feature>
<dbReference type="Proteomes" id="UP000279236">
    <property type="component" value="Unassembled WGS sequence"/>
</dbReference>
<feature type="region of interest" description="Disordered" evidence="1">
    <location>
        <begin position="1"/>
        <end position="86"/>
    </location>
</feature>
<dbReference type="RefSeq" id="XP_028475641.1">
    <property type="nucleotide sequence ID" value="XM_028623667.1"/>
</dbReference>
<reference evidence="2 3" key="1">
    <citation type="submission" date="2018-11" db="EMBL/GenBank/DDBJ databases">
        <title>Genome sequence of Apiotrichum porosum DSM 27194.</title>
        <authorList>
            <person name="Aliyu H."/>
            <person name="Gorte O."/>
            <person name="Ochsenreither K."/>
        </authorList>
    </citation>
    <scope>NUCLEOTIDE SEQUENCE [LARGE SCALE GENOMIC DNA]</scope>
    <source>
        <strain evidence="2 3">DSM 27194</strain>
    </source>
</reference>
<accession>A0A427XQ01</accession>
<sequence length="303" mass="31009">MSAVAGPSSAKKSSSSKKTKAAAAAAPPARSESVVDSSSEDESENESVNSDDLDRVVVPSTPAASASTPRASKSRSGMARYQPPSGMEPIIASVSFKNSPFEFDEMASKPGAEVWAIRMPVDFKASRLSGLAVKVSSSGVSGEVSTKSGSYALQAASADADGAGAEMGGLSLLVPHMARAGKLVRAPITVSRNLLLTPVEGVAAAAESASTEWVAPPKVKRAQPEHKFKFRNCVAGFDTAGPGATAEAVAAAAAASVAKPQPAAAVESSPESAAKKPKLDKEKRTKKRKSDVDGTPSKKKKKE</sequence>
<feature type="compositionally biased region" description="Low complexity" evidence="1">
    <location>
        <begin position="256"/>
        <end position="272"/>
    </location>
</feature>
<organism evidence="2 3">
    <name type="scientific">Apiotrichum porosum</name>
    <dbReference type="NCBI Taxonomy" id="105984"/>
    <lineage>
        <taxon>Eukaryota</taxon>
        <taxon>Fungi</taxon>
        <taxon>Dikarya</taxon>
        <taxon>Basidiomycota</taxon>
        <taxon>Agaricomycotina</taxon>
        <taxon>Tremellomycetes</taxon>
        <taxon>Trichosporonales</taxon>
        <taxon>Trichosporonaceae</taxon>
        <taxon>Apiotrichum</taxon>
    </lineage>
</organism>
<dbReference type="EMBL" id="RSCE01000007">
    <property type="protein sequence ID" value="RSH80922.1"/>
    <property type="molecule type" value="Genomic_DNA"/>
</dbReference>
<feature type="compositionally biased region" description="Low complexity" evidence="1">
    <location>
        <begin position="1"/>
        <end position="13"/>
    </location>
</feature>
<feature type="compositionally biased region" description="Low complexity" evidence="1">
    <location>
        <begin position="21"/>
        <end position="37"/>
    </location>
</feature>
<gene>
    <name evidence="2" type="ORF">EHS24_008351</name>
</gene>
<feature type="compositionally biased region" description="Basic and acidic residues" evidence="1">
    <location>
        <begin position="273"/>
        <end position="283"/>
    </location>
</feature>
<dbReference type="InterPro" id="IPR013240">
    <property type="entry name" value="DNA-dir_RNA_pol1_su_RPA34"/>
</dbReference>
<dbReference type="GO" id="GO:0006360">
    <property type="term" value="P:transcription by RNA polymerase I"/>
    <property type="evidence" value="ECO:0007669"/>
    <property type="project" value="InterPro"/>
</dbReference>
<proteinExistence type="predicted"/>
<evidence type="ECO:0000256" key="1">
    <source>
        <dbReference type="SAM" id="MobiDB-lite"/>
    </source>
</evidence>
<comment type="caution">
    <text evidence="2">The sequence shown here is derived from an EMBL/GenBank/DDBJ whole genome shotgun (WGS) entry which is preliminary data.</text>
</comment>
<keyword evidence="3" id="KW-1185">Reference proteome</keyword>
<name>A0A427XQ01_9TREE</name>
<evidence type="ECO:0000313" key="3">
    <source>
        <dbReference type="Proteomes" id="UP000279236"/>
    </source>
</evidence>
<dbReference type="Gene3D" id="6.20.250.70">
    <property type="match status" value="1"/>
</dbReference>
<dbReference type="AlphaFoldDB" id="A0A427XQ01"/>